<dbReference type="InterPro" id="IPR052929">
    <property type="entry name" value="RNase_H-like_EbsB-rel"/>
</dbReference>
<evidence type="ECO:0000313" key="2">
    <source>
        <dbReference type="EMBL" id="KAF4358385.1"/>
    </source>
</evidence>
<keyword evidence="3" id="KW-1185">Reference proteome</keyword>
<organism evidence="2 3">
    <name type="scientific">Cannabis sativa</name>
    <name type="common">Hemp</name>
    <name type="synonym">Marijuana</name>
    <dbReference type="NCBI Taxonomy" id="3483"/>
    <lineage>
        <taxon>Eukaryota</taxon>
        <taxon>Viridiplantae</taxon>
        <taxon>Streptophyta</taxon>
        <taxon>Embryophyta</taxon>
        <taxon>Tracheophyta</taxon>
        <taxon>Spermatophyta</taxon>
        <taxon>Magnoliopsida</taxon>
        <taxon>eudicotyledons</taxon>
        <taxon>Gunneridae</taxon>
        <taxon>Pentapetalae</taxon>
        <taxon>rosids</taxon>
        <taxon>fabids</taxon>
        <taxon>Rosales</taxon>
        <taxon>Cannabaceae</taxon>
        <taxon>Cannabis</taxon>
    </lineage>
</organism>
<dbReference type="AlphaFoldDB" id="A0A7J6EJ79"/>
<feature type="domain" description="RNase H type-1" evidence="1">
    <location>
        <begin position="238"/>
        <end position="299"/>
    </location>
</feature>
<evidence type="ECO:0000313" key="3">
    <source>
        <dbReference type="Proteomes" id="UP000583929"/>
    </source>
</evidence>
<proteinExistence type="predicted"/>
<dbReference type="Proteomes" id="UP000583929">
    <property type="component" value="Unassembled WGS sequence"/>
</dbReference>
<gene>
    <name evidence="2" type="ORF">G4B88_008545</name>
</gene>
<protein>
    <recommendedName>
        <fullName evidence="1">RNase H type-1 domain-containing protein</fullName>
    </recommendedName>
</protein>
<dbReference type="EMBL" id="JAATIQ010000386">
    <property type="protein sequence ID" value="KAF4358385.1"/>
    <property type="molecule type" value="Genomic_DNA"/>
</dbReference>
<dbReference type="InterPro" id="IPR002156">
    <property type="entry name" value="RNaseH_domain"/>
</dbReference>
<name>A0A7J6EJ79_CANSA</name>
<accession>A0A7J6EJ79</accession>
<dbReference type="PANTHER" id="PTHR47074:SF48">
    <property type="entry name" value="POLYNUCLEOTIDYL TRANSFERASE, RIBONUCLEASE H-LIKE SUPERFAMILY PROTEIN"/>
    <property type="match status" value="1"/>
</dbReference>
<evidence type="ECO:0000259" key="1">
    <source>
        <dbReference type="Pfam" id="PF13456"/>
    </source>
</evidence>
<dbReference type="GO" id="GO:0003676">
    <property type="term" value="F:nucleic acid binding"/>
    <property type="evidence" value="ECO:0007669"/>
    <property type="project" value="InterPro"/>
</dbReference>
<dbReference type="PANTHER" id="PTHR47074">
    <property type="entry name" value="BNAC02G40300D PROTEIN"/>
    <property type="match status" value="1"/>
</dbReference>
<dbReference type="Pfam" id="PF13456">
    <property type="entry name" value="RVT_3"/>
    <property type="match status" value="1"/>
</dbReference>
<comment type="caution">
    <text evidence="2">The sequence shown here is derived from an EMBL/GenBank/DDBJ whole genome shotgun (WGS) entry which is preliminary data.</text>
</comment>
<dbReference type="GO" id="GO:0004523">
    <property type="term" value="F:RNA-DNA hybrid ribonuclease activity"/>
    <property type="evidence" value="ECO:0007669"/>
    <property type="project" value="InterPro"/>
</dbReference>
<sequence>MEQDTLQENTAAESFVLRFNGIFSRNQLLSTPEENVLSNMRIIENDNLRLLCIPTEKEIEGYLRSMGHDNAPGPNGMRRVSTFRIGVWSSPLDATPILNIDLPDEATEDSWVWLGEPNGKFSISIGWGIRTELVTATNWKQWLDGFWKGPNLPPNVAFYDFTVTCLCIVESVWRERNRRVYGEKDMDIIQITNSIRQKINDHIMVSSKRVQEITEWSLPPSDWVSCNSDVAVSSTGFTLSAVIRDDLGNIISISSQQSRVTLPKLAEAQAVCLVVEKANDLGLKKVIFQSDNLCVVKAFEAPMSMCMDFMLQEAKASIGWGIRTELVTATNWKQWLDGFWKGPNLPPNVAFYDFTVTCLCIVESVWRETNRRVYGEKDMDIIQITNSIRQKINDHIMVSSKRVQEITEWSPPPSDWVCCNSDVAVSSTGFTLSAVILDDLGNIISISSQQSRVTLPKLAEAQAAVLKNVLGNINLVEVEGSVLDDLREWDPGAERGTIGSITVLG</sequence>
<reference evidence="2 3" key="1">
    <citation type="journal article" date="2020" name="bioRxiv">
        <title>Sequence and annotation of 42 cannabis genomes reveals extensive copy number variation in cannabinoid synthesis and pathogen resistance genes.</title>
        <authorList>
            <person name="Mckernan K.J."/>
            <person name="Helbert Y."/>
            <person name="Kane L.T."/>
            <person name="Ebling H."/>
            <person name="Zhang L."/>
            <person name="Liu B."/>
            <person name="Eaton Z."/>
            <person name="Mclaughlin S."/>
            <person name="Kingan S."/>
            <person name="Baybayan P."/>
            <person name="Concepcion G."/>
            <person name="Jordan M."/>
            <person name="Riva A."/>
            <person name="Barbazuk W."/>
            <person name="Harkins T."/>
        </authorList>
    </citation>
    <scope>NUCLEOTIDE SEQUENCE [LARGE SCALE GENOMIC DNA]</scope>
    <source>
        <strain evidence="3">cv. Jamaican Lion 4</strain>
        <tissue evidence="2">Leaf</tissue>
    </source>
</reference>